<keyword evidence="3 7" id="KW-0812">Transmembrane</keyword>
<dbReference type="PANTHER" id="PTHR33510">
    <property type="entry name" value="PROTEIN TIC 20-II, CHLOROPLASTIC"/>
    <property type="match status" value="1"/>
</dbReference>
<comment type="caution">
    <text evidence="8">The sequence shown here is derived from an EMBL/GenBank/DDBJ whole genome shotgun (WGS) entry which is preliminary data.</text>
</comment>
<proteinExistence type="inferred from homology"/>
<accession>A0AAD8WT98</accession>
<evidence type="ECO:0000256" key="2">
    <source>
        <dbReference type="ARBA" id="ARBA00009596"/>
    </source>
</evidence>
<dbReference type="Proteomes" id="UP001231189">
    <property type="component" value="Unassembled WGS sequence"/>
</dbReference>
<keyword evidence="5 7" id="KW-1133">Transmembrane helix</keyword>
<keyword evidence="7" id="KW-0150">Chloroplast</keyword>
<keyword evidence="9" id="KW-1185">Reference proteome</keyword>
<keyword evidence="4" id="KW-1001">Plastid inner membrane</keyword>
<keyword evidence="6 7" id="KW-0472">Membrane</keyword>
<gene>
    <name evidence="8" type="ORF">QYE76_040487</name>
</gene>
<evidence type="ECO:0000256" key="3">
    <source>
        <dbReference type="ARBA" id="ARBA00022692"/>
    </source>
</evidence>
<evidence type="ECO:0000313" key="8">
    <source>
        <dbReference type="EMBL" id="KAK1679639.1"/>
    </source>
</evidence>
<organism evidence="8 9">
    <name type="scientific">Lolium multiflorum</name>
    <name type="common">Italian ryegrass</name>
    <name type="synonym">Lolium perenne subsp. multiflorum</name>
    <dbReference type="NCBI Taxonomy" id="4521"/>
    <lineage>
        <taxon>Eukaryota</taxon>
        <taxon>Viridiplantae</taxon>
        <taxon>Streptophyta</taxon>
        <taxon>Embryophyta</taxon>
        <taxon>Tracheophyta</taxon>
        <taxon>Spermatophyta</taxon>
        <taxon>Magnoliopsida</taxon>
        <taxon>Liliopsida</taxon>
        <taxon>Poales</taxon>
        <taxon>Poaceae</taxon>
        <taxon>BOP clade</taxon>
        <taxon>Pooideae</taxon>
        <taxon>Poodae</taxon>
        <taxon>Poeae</taxon>
        <taxon>Poeae Chloroplast Group 2 (Poeae type)</taxon>
        <taxon>Loliodinae</taxon>
        <taxon>Loliinae</taxon>
        <taxon>Lolium</taxon>
    </lineage>
</organism>
<evidence type="ECO:0000256" key="5">
    <source>
        <dbReference type="ARBA" id="ARBA00022989"/>
    </source>
</evidence>
<dbReference type="EMBL" id="JAUUTY010000002">
    <property type="protein sequence ID" value="KAK1679639.1"/>
    <property type="molecule type" value="Genomic_DNA"/>
</dbReference>
<evidence type="ECO:0000256" key="4">
    <source>
        <dbReference type="ARBA" id="ARBA00022780"/>
    </source>
</evidence>
<evidence type="ECO:0000256" key="7">
    <source>
        <dbReference type="RuleBase" id="RU367003"/>
    </source>
</evidence>
<evidence type="ECO:0000313" key="9">
    <source>
        <dbReference type="Proteomes" id="UP001231189"/>
    </source>
</evidence>
<comment type="similarity">
    <text evidence="2 7">Belongs to the Tic20 family.</text>
</comment>
<dbReference type="GO" id="GO:0009706">
    <property type="term" value="C:chloroplast inner membrane"/>
    <property type="evidence" value="ECO:0007669"/>
    <property type="project" value="UniProtKB-SubCell"/>
</dbReference>
<comment type="function">
    <text evidence="7">Involved in protein precursor import into chloroplasts.</text>
</comment>
<feature type="transmembrane region" description="Helical" evidence="7">
    <location>
        <begin position="259"/>
        <end position="284"/>
    </location>
</feature>
<name>A0AAD8WT98_LOLMU</name>
<reference evidence="8" key="1">
    <citation type="submission" date="2023-07" db="EMBL/GenBank/DDBJ databases">
        <title>A chromosome-level genome assembly of Lolium multiflorum.</title>
        <authorList>
            <person name="Chen Y."/>
            <person name="Copetti D."/>
            <person name="Kolliker R."/>
            <person name="Studer B."/>
        </authorList>
    </citation>
    <scope>NUCLEOTIDE SEQUENCE</scope>
    <source>
        <strain evidence="8">02402/16</strain>
        <tissue evidence="8">Leaf</tissue>
    </source>
</reference>
<keyword evidence="7" id="KW-0934">Plastid</keyword>
<comment type="caution">
    <text evidence="7">Lacks conserved residue(s) required for the propagation of feature annotation.</text>
</comment>
<sequence>MRSGSNVNFRCYSFSKFGINFTYYEGVFRRKKSTVVASFFFPQETSHFFSQGNVPHSGGKNYSLRHSASSGPSYPLALATAVAARASRLILPKHPGNCARPSLYKMALCQGLSAGHAQLLAFPAAKPSPLRRSCLRIPAGSLGLKSAHLLGARKNFSVQTARASTDFLRHDMLTSFSKEGSIKGIPSLLTRHNQRQRSEVGCRASSLASFSYPELTSKPRWWWRTLACVPYLLPLHNMWSYADVIYQLHTYLQGFSLVYTFIDTMTLLPGWLLLVIFMTVYFFVVRRKWSPHFMRFHVILAILLDTGSQAVATMCTWMPSIVYQGKPMQYFWMSIAFIQIFTVLECMRCALSGMYPNVPFISHTAFIHSDLNLFR</sequence>
<protein>
    <recommendedName>
        <fullName evidence="7">Protein TIC 20</fullName>
    </recommendedName>
</protein>
<dbReference type="Pfam" id="PF16166">
    <property type="entry name" value="TIC20"/>
    <property type="match status" value="1"/>
</dbReference>
<feature type="transmembrane region" description="Helical" evidence="7">
    <location>
        <begin position="296"/>
        <end position="319"/>
    </location>
</feature>
<feature type="transmembrane region" description="Helical" evidence="7">
    <location>
        <begin position="331"/>
        <end position="351"/>
    </location>
</feature>
<dbReference type="InterPro" id="IPR005691">
    <property type="entry name" value="Tic20"/>
</dbReference>
<evidence type="ECO:0000256" key="1">
    <source>
        <dbReference type="ARBA" id="ARBA00004478"/>
    </source>
</evidence>
<dbReference type="AlphaFoldDB" id="A0AAD8WT98"/>
<dbReference type="PANTHER" id="PTHR33510:SF9">
    <property type="entry name" value="HIT-TYPE ZINC FINGER FAMILY PROTEIN-RELATED"/>
    <property type="match status" value="1"/>
</dbReference>
<comment type="subcellular location">
    <subcellularLocation>
        <location evidence="1">Plastid</location>
        <location evidence="1">Chloroplast inner membrane</location>
        <topology evidence="1">Multi-pass membrane protein</topology>
    </subcellularLocation>
    <subcellularLocation>
        <location evidence="7">Plastid</location>
        <location evidence="7">Chloroplast membrane</location>
        <topology evidence="7">Multi-pass membrane protein</topology>
    </subcellularLocation>
</comment>
<evidence type="ECO:0000256" key="6">
    <source>
        <dbReference type="ARBA" id="ARBA00023136"/>
    </source>
</evidence>